<evidence type="ECO:0000259" key="1">
    <source>
        <dbReference type="Pfam" id="PF02464"/>
    </source>
</evidence>
<accession>A0A2Z2L8S9</accession>
<dbReference type="Pfam" id="PF02464">
    <property type="entry name" value="CinA"/>
    <property type="match status" value="1"/>
</dbReference>
<dbReference type="Gene3D" id="3.90.950.20">
    <property type="entry name" value="CinA-like"/>
    <property type="match status" value="1"/>
</dbReference>
<dbReference type="OrthoDB" id="9801454at2"/>
<dbReference type="Proteomes" id="UP000259762">
    <property type="component" value="Chromosome"/>
</dbReference>
<feature type="domain" description="CinA C-terminal" evidence="1">
    <location>
        <begin position="11"/>
        <end position="167"/>
    </location>
</feature>
<dbReference type="AlphaFoldDB" id="A0A2Z2L8S9"/>
<reference evidence="3" key="1">
    <citation type="submission" date="2018-06" db="EMBL/GenBank/DDBJ databases">
        <title>The Anaplasma ovis genome reveals a high proportion of pseudogenes.</title>
        <authorList>
            <person name="Liu Z."/>
            <person name="Peasley A.M."/>
            <person name="Yang J."/>
            <person name="Li Y."/>
            <person name="Guan G."/>
            <person name="Luo J."/>
            <person name="Yin H."/>
            <person name="Brayton K.A."/>
        </authorList>
    </citation>
    <scope>NUCLEOTIDE SEQUENCE [LARGE SCALE GENOMIC DNA]</scope>
    <source>
        <strain evidence="3">Haibei</strain>
    </source>
</reference>
<dbReference type="NCBIfam" id="TIGR00199">
    <property type="entry name" value="PncC_domain"/>
    <property type="match status" value="1"/>
</dbReference>
<dbReference type="InterPro" id="IPR008136">
    <property type="entry name" value="CinA_C"/>
</dbReference>
<gene>
    <name evidence="2" type="ORF">AOV_04795</name>
</gene>
<dbReference type="EMBL" id="CP015994">
    <property type="protein sequence ID" value="ASI48057.1"/>
    <property type="molecule type" value="Genomic_DNA"/>
</dbReference>
<dbReference type="InterPro" id="IPR036653">
    <property type="entry name" value="CinA-like_C"/>
</dbReference>
<evidence type="ECO:0000313" key="2">
    <source>
        <dbReference type="EMBL" id="ASI48057.1"/>
    </source>
</evidence>
<name>A0A2Z2L8S9_9RICK</name>
<proteinExistence type="predicted"/>
<keyword evidence="3" id="KW-1185">Reference proteome</keyword>
<dbReference type="SUPFAM" id="SSF142433">
    <property type="entry name" value="CinA-like"/>
    <property type="match status" value="1"/>
</dbReference>
<evidence type="ECO:0000313" key="3">
    <source>
        <dbReference type="Proteomes" id="UP000259762"/>
    </source>
</evidence>
<organism evidence="2 3">
    <name type="scientific">Anaplasma ovis str. Haibei</name>
    <dbReference type="NCBI Taxonomy" id="1248439"/>
    <lineage>
        <taxon>Bacteria</taxon>
        <taxon>Pseudomonadati</taxon>
        <taxon>Pseudomonadota</taxon>
        <taxon>Alphaproteobacteria</taxon>
        <taxon>Rickettsiales</taxon>
        <taxon>Anaplasmataceae</taxon>
        <taxon>Anaplasma</taxon>
    </lineage>
</organism>
<sequence>MLIPEALITEAAACVQRLQQQGLKVSFAESCTGGLLAFVFSCVPGVSNVLFSSVVTYAIRSKHSILGVPQQEIDKYGVVSEEIAGMMAENVLKTLEDVDIAVSITGIAGATAHFTSQAPAVMDPETGVVHIGLAKRGSKAQTFRHDWEHLTRFEVQKAVVQKAIGLLALAASSQAQLGC</sequence>
<reference evidence="2 3" key="2">
    <citation type="journal article" date="2019" name="BMC Genomics">
        <title>The Anaplasma ovis genome reveals a high proportion of pseudogenes.</title>
        <authorList>
            <person name="Liu Z."/>
            <person name="Peasley A.M."/>
            <person name="Yang J."/>
            <person name="Li Y."/>
            <person name="Guan G."/>
            <person name="Luo J."/>
            <person name="Yin H."/>
            <person name="Brayton K.A."/>
        </authorList>
    </citation>
    <scope>NUCLEOTIDE SEQUENCE [LARGE SCALE GENOMIC DNA]</scope>
    <source>
        <strain evidence="2 3">Haibei</strain>
    </source>
</reference>
<dbReference type="KEGG" id="aoh:AOV_04795"/>
<dbReference type="RefSeq" id="WP_075139290.1">
    <property type="nucleotide sequence ID" value="NZ_CP015994.1"/>
</dbReference>
<protein>
    <submittedName>
        <fullName evidence="2">Competence protein</fullName>
    </submittedName>
</protein>